<accession>A0ABQ4C097</accession>
<organism evidence="3 4">
    <name type="scientific">Asanoa iriomotensis</name>
    <dbReference type="NCBI Taxonomy" id="234613"/>
    <lineage>
        <taxon>Bacteria</taxon>
        <taxon>Bacillati</taxon>
        <taxon>Actinomycetota</taxon>
        <taxon>Actinomycetes</taxon>
        <taxon>Micromonosporales</taxon>
        <taxon>Micromonosporaceae</taxon>
        <taxon>Asanoa</taxon>
    </lineage>
</organism>
<keyword evidence="2" id="KW-0732">Signal</keyword>
<gene>
    <name evidence="3" type="ORF">Air01nite_19360</name>
</gene>
<feature type="region of interest" description="Disordered" evidence="1">
    <location>
        <begin position="129"/>
        <end position="174"/>
    </location>
</feature>
<feature type="compositionally biased region" description="Low complexity" evidence="1">
    <location>
        <begin position="25"/>
        <end position="47"/>
    </location>
</feature>
<feature type="region of interest" description="Disordered" evidence="1">
    <location>
        <begin position="85"/>
        <end position="116"/>
    </location>
</feature>
<reference evidence="3 4" key="1">
    <citation type="submission" date="2021-01" db="EMBL/GenBank/DDBJ databases">
        <title>Whole genome shotgun sequence of Asanoa iriomotensis NBRC 100142.</title>
        <authorList>
            <person name="Komaki H."/>
            <person name="Tamura T."/>
        </authorList>
    </citation>
    <scope>NUCLEOTIDE SEQUENCE [LARGE SCALE GENOMIC DNA]</scope>
    <source>
        <strain evidence="3 4">NBRC 100142</strain>
    </source>
</reference>
<protein>
    <recommendedName>
        <fullName evidence="5">Lipoprotein</fullName>
    </recommendedName>
</protein>
<feature type="signal peptide" evidence="2">
    <location>
        <begin position="1"/>
        <end position="15"/>
    </location>
</feature>
<evidence type="ECO:0000256" key="1">
    <source>
        <dbReference type="SAM" id="MobiDB-lite"/>
    </source>
</evidence>
<sequence>MAYAFVPLALFAALAAGCGSGGDDGPAVASAGGTPTAAATSGAPAPEDAADRALKFAQCMREHGVDMPDPEIDGGRISQRINAKPGVDVQAAQEACKEFSPSGGPGGGQPDPQMRERMLAHAQCMRENGVESFPDPDPNMGGGIKIDGKIASDPDFEAANKACEAELGRPGAKP</sequence>
<dbReference type="Proteomes" id="UP000624325">
    <property type="component" value="Unassembled WGS sequence"/>
</dbReference>
<evidence type="ECO:0000256" key="2">
    <source>
        <dbReference type="SAM" id="SignalP"/>
    </source>
</evidence>
<feature type="chain" id="PRO_5045944961" description="Lipoprotein" evidence="2">
    <location>
        <begin position="16"/>
        <end position="174"/>
    </location>
</feature>
<evidence type="ECO:0008006" key="5">
    <source>
        <dbReference type="Google" id="ProtNLM"/>
    </source>
</evidence>
<keyword evidence="4" id="KW-1185">Reference proteome</keyword>
<dbReference type="EMBL" id="BONC01000010">
    <property type="protein sequence ID" value="GIF55841.1"/>
    <property type="molecule type" value="Genomic_DNA"/>
</dbReference>
<proteinExistence type="predicted"/>
<comment type="caution">
    <text evidence="3">The sequence shown here is derived from an EMBL/GenBank/DDBJ whole genome shotgun (WGS) entry which is preliminary data.</text>
</comment>
<name>A0ABQ4C097_9ACTN</name>
<evidence type="ECO:0000313" key="3">
    <source>
        <dbReference type="EMBL" id="GIF55841.1"/>
    </source>
</evidence>
<feature type="region of interest" description="Disordered" evidence="1">
    <location>
        <begin position="22"/>
        <end position="48"/>
    </location>
</feature>
<evidence type="ECO:0000313" key="4">
    <source>
        <dbReference type="Proteomes" id="UP000624325"/>
    </source>
</evidence>